<gene>
    <name evidence="2" type="ORF">HK097_009402</name>
</gene>
<feature type="region of interest" description="Disordered" evidence="1">
    <location>
        <begin position="393"/>
        <end position="465"/>
    </location>
</feature>
<comment type="caution">
    <text evidence="2">The sequence shown here is derived from an EMBL/GenBank/DDBJ whole genome shotgun (WGS) entry which is preliminary data.</text>
</comment>
<accession>A0AAD5SBR0</accession>
<evidence type="ECO:0000256" key="1">
    <source>
        <dbReference type="SAM" id="MobiDB-lite"/>
    </source>
</evidence>
<protein>
    <submittedName>
        <fullName evidence="2">Uncharacterized protein</fullName>
    </submittedName>
</protein>
<organism evidence="2 3">
    <name type="scientific">Rhizophlyctis rosea</name>
    <dbReference type="NCBI Taxonomy" id="64517"/>
    <lineage>
        <taxon>Eukaryota</taxon>
        <taxon>Fungi</taxon>
        <taxon>Fungi incertae sedis</taxon>
        <taxon>Chytridiomycota</taxon>
        <taxon>Chytridiomycota incertae sedis</taxon>
        <taxon>Chytridiomycetes</taxon>
        <taxon>Rhizophlyctidales</taxon>
        <taxon>Rhizophlyctidaceae</taxon>
        <taxon>Rhizophlyctis</taxon>
    </lineage>
</organism>
<feature type="compositionally biased region" description="Acidic residues" evidence="1">
    <location>
        <begin position="405"/>
        <end position="417"/>
    </location>
</feature>
<keyword evidence="3" id="KW-1185">Reference proteome</keyword>
<feature type="region of interest" description="Disordered" evidence="1">
    <location>
        <begin position="1"/>
        <end position="27"/>
    </location>
</feature>
<dbReference type="EMBL" id="JADGJD010000619">
    <property type="protein sequence ID" value="KAJ3049617.1"/>
    <property type="molecule type" value="Genomic_DNA"/>
</dbReference>
<dbReference type="AlphaFoldDB" id="A0AAD5SBR0"/>
<dbReference type="Proteomes" id="UP001212841">
    <property type="component" value="Unassembled WGS sequence"/>
</dbReference>
<name>A0AAD5SBR0_9FUNG</name>
<proteinExistence type="predicted"/>
<sequence>MQEQTDASSSSAPPTASPIPSAGSFRDVVKGHPEEAYASDVEGCEASDLSWYFLDRKKRLVPVMPDGVADIAAGKKSRQVALNLIWGQRGEEAPQIQLPADNLSGITDLFTTRVRFSKKKKAPEVVPMEVVHFATARHSSISFDVEEEEKKEVKHQTENEDGVFLTENISFKITCDERISTITIKKSIGALPDIDEDLFLTSTTPYKAVLLGRTLQESFSKLRPNATVSSSETFDDVFAGGFGLLVEFEVGVCGLIAKGGDSHTLRIIALDIVLASARARFEDVITSRKLPLLVEVEGSCGLLVGAGLNQFNADHLPSVSRRRVSTINYKDPVTNNFEKKIIVISSHLIKFITDMEPNFDITLVSIRPDRLLSRFTSKINTAVAHAKGLGNGYVPPYSPRSADDVSAEEEDDDDDGIDYSALLTPPNASPQQPVADLNPDGSPNIYISSPYRSPAEAPSSPLRDKNGYFITSPEEMRRAAGSPRREDLVIRSEDEDVEEVEEVSVEGEERVVRRVSFGDRVVAGDGRMLMDVVCDDEDDANCGVLLMNVMGREEYVDADARRAIANCVWDGWNG</sequence>
<evidence type="ECO:0000313" key="2">
    <source>
        <dbReference type="EMBL" id="KAJ3049617.1"/>
    </source>
</evidence>
<evidence type="ECO:0000313" key="3">
    <source>
        <dbReference type="Proteomes" id="UP001212841"/>
    </source>
</evidence>
<reference evidence="2" key="1">
    <citation type="submission" date="2020-05" db="EMBL/GenBank/DDBJ databases">
        <title>Phylogenomic resolution of chytrid fungi.</title>
        <authorList>
            <person name="Stajich J.E."/>
            <person name="Amses K."/>
            <person name="Simmons R."/>
            <person name="Seto K."/>
            <person name="Myers J."/>
            <person name="Bonds A."/>
            <person name="Quandt C.A."/>
            <person name="Barry K."/>
            <person name="Liu P."/>
            <person name="Grigoriev I."/>
            <person name="Longcore J.E."/>
            <person name="James T.Y."/>
        </authorList>
    </citation>
    <scope>NUCLEOTIDE SEQUENCE</scope>
    <source>
        <strain evidence="2">JEL0318</strain>
    </source>
</reference>
<feature type="compositionally biased region" description="Low complexity" evidence="1">
    <location>
        <begin position="7"/>
        <end position="24"/>
    </location>
</feature>